<dbReference type="PANTHER" id="PTHR33269">
    <property type="entry name" value="NADH-UBIQUINONE OXIDOREDUCTASE CHAIN 6"/>
    <property type="match status" value="1"/>
</dbReference>
<gene>
    <name evidence="3" type="primary">nad6</name>
</gene>
<keyword evidence="2" id="KW-0520">NAD</keyword>
<keyword evidence="2" id="KW-0830">Ubiquinone</keyword>
<sequence>MTLSTLSRLFRALRRRARLRLVLSTHPVSAVISLVQVFVARGSFLRTMGLDFFTFTYIVIYVGAIAVLFLFVMMLLETRSPRQGPEQGRENPKTGRSGLLTLARGGRRLRRMVPRLGFASPERGRTRLPTVSGMWAVEETELLPIGAALGTHLYTTHVVDFLLSAFILLVSIVGSIQVTLSRATFEQERGAQSIFQQMARQERKTIRWR</sequence>
<geneLocation type="mitochondrion" evidence="3"/>
<keyword evidence="2" id="KW-0812">Transmembrane</keyword>
<keyword evidence="2" id="KW-0249">Electron transport</keyword>
<feature type="transmembrane region" description="Helical" evidence="2">
    <location>
        <begin position="52"/>
        <end position="76"/>
    </location>
</feature>
<protein>
    <recommendedName>
        <fullName evidence="2">NADH-ubiquinone oxidoreductase chain 6</fullName>
        <ecNumber evidence="2">7.1.1.2</ecNumber>
    </recommendedName>
</protein>
<keyword evidence="2" id="KW-1133">Transmembrane helix</keyword>
<dbReference type="Pfam" id="PF00499">
    <property type="entry name" value="Oxidored_q3"/>
    <property type="match status" value="1"/>
</dbReference>
<dbReference type="EC" id="7.1.1.2" evidence="2"/>
<dbReference type="Gene3D" id="1.20.120.1200">
    <property type="entry name" value="NADH-ubiquinone/plastoquinone oxidoreductase chain 6, subunit NuoJ"/>
    <property type="match status" value="1"/>
</dbReference>
<reference evidence="3" key="1">
    <citation type="journal article" date="2020" name="Mitochondrial DNA Part B Resour">
        <title>Complete mitogenome of the chlorophyte green alga Marsupiomonas sp. NIES 1824 (Pedinophyceae).</title>
        <authorList>
            <person name="Turmel M."/>
            <person name="Otis C."/>
            <person name="Lemieux C."/>
        </authorList>
    </citation>
    <scope>NUCLEOTIDE SEQUENCE</scope>
</reference>
<dbReference type="GO" id="GO:0008137">
    <property type="term" value="F:NADH dehydrogenase (ubiquinone) activity"/>
    <property type="evidence" value="ECO:0007669"/>
    <property type="project" value="UniProtKB-UniRule"/>
</dbReference>
<comment type="similarity">
    <text evidence="1 2">Belongs to the complex I subunit 6 family.</text>
</comment>
<dbReference type="PANTHER" id="PTHR33269:SF17">
    <property type="entry name" value="NADH-UBIQUINONE OXIDOREDUCTASE CHAIN 6"/>
    <property type="match status" value="1"/>
</dbReference>
<comment type="subcellular location">
    <subcellularLocation>
        <location evidence="2">Mitochondrion membrane</location>
        <topology evidence="2">Multi-pass membrane protein</topology>
    </subcellularLocation>
</comment>
<dbReference type="EMBL" id="MN782006">
    <property type="protein sequence ID" value="QIV68128.1"/>
    <property type="molecule type" value="Genomic_DNA"/>
</dbReference>
<keyword evidence="2" id="KW-0679">Respiratory chain</keyword>
<keyword evidence="2" id="KW-0813">Transport</keyword>
<proteinExistence type="inferred from homology"/>
<evidence type="ECO:0000256" key="2">
    <source>
        <dbReference type="RuleBase" id="RU004430"/>
    </source>
</evidence>
<dbReference type="AlphaFoldDB" id="A0A6H0R0S1"/>
<feature type="transmembrane region" description="Helical" evidence="2">
    <location>
        <begin position="161"/>
        <end position="180"/>
    </location>
</feature>
<organism evidence="3">
    <name type="scientific">Marsupiomonas sp. NIES 1824</name>
    <dbReference type="NCBI Taxonomy" id="1562198"/>
    <lineage>
        <taxon>Eukaryota</taxon>
        <taxon>Viridiplantae</taxon>
        <taxon>Chlorophyta</taxon>
        <taxon>core chlorophytes</taxon>
        <taxon>Pedinophyceae</taxon>
        <taxon>Marsupiomonadales</taxon>
        <taxon>Marsupiomonadaceae</taxon>
        <taxon>Marsupiomonas</taxon>
    </lineage>
</organism>
<comment type="function">
    <text evidence="2">Core subunit of the mitochondrial membrane respiratory chain NADH dehydrogenase (Complex I) which catalyzes electron transfer from NADH through the respiratory chain, using ubiquinone as an electron acceptor. Essential for the catalytic activity and assembly of complex I.</text>
</comment>
<keyword evidence="2" id="KW-1278">Translocase</keyword>
<dbReference type="InterPro" id="IPR042106">
    <property type="entry name" value="Nuo/plastoQ_OxRdtase_6_NuoJ"/>
</dbReference>
<name>A0A6H0R0S1_9CHLO</name>
<dbReference type="GO" id="GO:0031966">
    <property type="term" value="C:mitochondrial membrane"/>
    <property type="evidence" value="ECO:0007669"/>
    <property type="project" value="UniProtKB-SubCell"/>
</dbReference>
<evidence type="ECO:0000256" key="1">
    <source>
        <dbReference type="ARBA" id="ARBA00005698"/>
    </source>
</evidence>
<evidence type="ECO:0000313" key="3">
    <source>
        <dbReference type="EMBL" id="QIV68128.1"/>
    </source>
</evidence>
<feature type="transmembrane region" description="Helical" evidence="2">
    <location>
        <begin position="21"/>
        <end position="40"/>
    </location>
</feature>
<keyword evidence="2 3" id="KW-0496">Mitochondrion</keyword>
<keyword evidence="2" id="KW-0472">Membrane</keyword>
<comment type="catalytic activity">
    <reaction evidence="2">
        <text>a ubiquinone + NADH + 5 H(+)(in) = a ubiquinol + NAD(+) + 4 H(+)(out)</text>
        <dbReference type="Rhea" id="RHEA:29091"/>
        <dbReference type="Rhea" id="RHEA-COMP:9565"/>
        <dbReference type="Rhea" id="RHEA-COMP:9566"/>
        <dbReference type="ChEBI" id="CHEBI:15378"/>
        <dbReference type="ChEBI" id="CHEBI:16389"/>
        <dbReference type="ChEBI" id="CHEBI:17976"/>
        <dbReference type="ChEBI" id="CHEBI:57540"/>
        <dbReference type="ChEBI" id="CHEBI:57945"/>
        <dbReference type="EC" id="7.1.1.2"/>
    </reaction>
</comment>
<dbReference type="InterPro" id="IPR001457">
    <property type="entry name" value="NADH_UbQ/plastoQ_OxRdtase_su6"/>
</dbReference>
<accession>A0A6H0R0S1</accession>